<sequence>MIISKIAKTTAVIGIKIAKAAKPKAGNSAIKICSEPYAEDEIQSEDKIPKAKRFFNL</sequence>
<organism evidence="1">
    <name type="scientific">freshwater metagenome</name>
    <dbReference type="NCBI Taxonomy" id="449393"/>
    <lineage>
        <taxon>unclassified sequences</taxon>
        <taxon>metagenomes</taxon>
        <taxon>ecological metagenomes</taxon>
    </lineage>
</organism>
<accession>A0A6J6EIU9</accession>
<evidence type="ECO:0000313" key="1">
    <source>
        <dbReference type="EMBL" id="CAB4575349.1"/>
    </source>
</evidence>
<reference evidence="1" key="1">
    <citation type="submission" date="2020-05" db="EMBL/GenBank/DDBJ databases">
        <authorList>
            <person name="Chiriac C."/>
            <person name="Salcher M."/>
            <person name="Ghai R."/>
            <person name="Kavagutti S V."/>
        </authorList>
    </citation>
    <scope>NUCLEOTIDE SEQUENCE</scope>
</reference>
<protein>
    <submittedName>
        <fullName evidence="1">Unannotated protein</fullName>
    </submittedName>
</protein>
<proteinExistence type="predicted"/>
<dbReference type="EMBL" id="CAEZTK010000100">
    <property type="protein sequence ID" value="CAB4575349.1"/>
    <property type="molecule type" value="Genomic_DNA"/>
</dbReference>
<gene>
    <name evidence="1" type="ORF">UFOPK1643_01002</name>
</gene>
<dbReference type="AlphaFoldDB" id="A0A6J6EIU9"/>
<name>A0A6J6EIU9_9ZZZZ</name>